<evidence type="ECO:0000256" key="1">
    <source>
        <dbReference type="ARBA" id="ARBA00023015"/>
    </source>
</evidence>
<accession>A0ABW5UNX9</accession>
<name>A0ABW5UNX9_9BURK</name>
<evidence type="ECO:0000259" key="4">
    <source>
        <dbReference type="PROSITE" id="PS50043"/>
    </source>
</evidence>
<dbReference type="InterPro" id="IPR016032">
    <property type="entry name" value="Sig_transdc_resp-reg_C-effctor"/>
</dbReference>
<keyword evidence="3" id="KW-0804">Transcription</keyword>
<gene>
    <name evidence="5" type="ORF">ACFSW6_11165</name>
</gene>
<dbReference type="Pfam" id="PF00196">
    <property type="entry name" value="GerE"/>
    <property type="match status" value="1"/>
</dbReference>
<dbReference type="RefSeq" id="WP_245633448.1">
    <property type="nucleotide sequence ID" value="NZ_BCNT01000019.1"/>
</dbReference>
<comment type="caution">
    <text evidence="5">The sequence shown here is derived from an EMBL/GenBank/DDBJ whole genome shotgun (WGS) entry which is preliminary data.</text>
</comment>
<dbReference type="Proteomes" id="UP001597463">
    <property type="component" value="Unassembled WGS sequence"/>
</dbReference>
<protein>
    <submittedName>
        <fullName evidence="5">Helix-turn-helix transcriptional regulator</fullName>
    </submittedName>
</protein>
<keyword evidence="2" id="KW-0238">DNA-binding</keyword>
<feature type="domain" description="HTH luxR-type" evidence="4">
    <location>
        <begin position="219"/>
        <end position="282"/>
    </location>
</feature>
<keyword evidence="1" id="KW-0805">Transcription regulation</keyword>
<reference evidence="6" key="1">
    <citation type="journal article" date="2019" name="Int. J. Syst. Evol. Microbiol.">
        <title>The Global Catalogue of Microorganisms (GCM) 10K type strain sequencing project: providing services to taxonomists for standard genome sequencing and annotation.</title>
        <authorList>
            <consortium name="The Broad Institute Genomics Platform"/>
            <consortium name="The Broad Institute Genome Sequencing Center for Infectious Disease"/>
            <person name="Wu L."/>
            <person name="Ma J."/>
        </authorList>
    </citation>
    <scope>NUCLEOTIDE SEQUENCE [LARGE SCALE GENOMIC DNA]</scope>
    <source>
        <strain evidence="6">TISTR 1906</strain>
    </source>
</reference>
<sequence length="282" mass="30540">MTPWKPTPPTDAMPARGMAHASALLAGLVESLGQADFAHSTLARLSTIAPLASLSVYRIGSLQPRLFMSASQGVPDTTRQCWSAYLSGPQHEDRSWGRQWPCHAPAAPGTGTAAVNGKGGSGEEQGSCSLVHVQASEVTPLHRQCVYEAHGVAERISIAERGGDGSVFAVNFYRHAHQKPFSDRHLSDFADLSAALMALTRKHIALTADAGESRWPQRLRERAPGLTARELDVCLRLLHGMTLDGIAADLQLSAATAKTYRNRAFARLDIHHRHQLFALMVE</sequence>
<evidence type="ECO:0000313" key="6">
    <source>
        <dbReference type="Proteomes" id="UP001597463"/>
    </source>
</evidence>
<dbReference type="PANTHER" id="PTHR44688:SF16">
    <property type="entry name" value="DNA-BINDING TRANSCRIPTIONAL ACTIVATOR DEVR_DOSR"/>
    <property type="match status" value="1"/>
</dbReference>
<dbReference type="SMART" id="SM00421">
    <property type="entry name" value="HTH_LUXR"/>
    <property type="match status" value="1"/>
</dbReference>
<keyword evidence="6" id="KW-1185">Reference proteome</keyword>
<dbReference type="Gene3D" id="1.10.10.10">
    <property type="entry name" value="Winged helix-like DNA-binding domain superfamily/Winged helix DNA-binding domain"/>
    <property type="match status" value="1"/>
</dbReference>
<dbReference type="PANTHER" id="PTHR44688">
    <property type="entry name" value="DNA-BINDING TRANSCRIPTIONAL ACTIVATOR DEVR_DOSR"/>
    <property type="match status" value="1"/>
</dbReference>
<dbReference type="PROSITE" id="PS50043">
    <property type="entry name" value="HTH_LUXR_2"/>
    <property type="match status" value="1"/>
</dbReference>
<dbReference type="SUPFAM" id="SSF46894">
    <property type="entry name" value="C-terminal effector domain of the bipartite response regulators"/>
    <property type="match status" value="1"/>
</dbReference>
<evidence type="ECO:0000256" key="3">
    <source>
        <dbReference type="ARBA" id="ARBA00023163"/>
    </source>
</evidence>
<evidence type="ECO:0000313" key="5">
    <source>
        <dbReference type="EMBL" id="MFD2754648.1"/>
    </source>
</evidence>
<organism evidence="5 6">
    <name type="scientific">Comamonas terrae</name>
    <dbReference type="NCBI Taxonomy" id="673548"/>
    <lineage>
        <taxon>Bacteria</taxon>
        <taxon>Pseudomonadati</taxon>
        <taxon>Pseudomonadota</taxon>
        <taxon>Betaproteobacteria</taxon>
        <taxon>Burkholderiales</taxon>
        <taxon>Comamonadaceae</taxon>
        <taxon>Comamonas</taxon>
    </lineage>
</organism>
<proteinExistence type="predicted"/>
<dbReference type="InterPro" id="IPR000792">
    <property type="entry name" value="Tscrpt_reg_LuxR_C"/>
</dbReference>
<dbReference type="PRINTS" id="PR00038">
    <property type="entry name" value="HTHLUXR"/>
</dbReference>
<evidence type="ECO:0000256" key="2">
    <source>
        <dbReference type="ARBA" id="ARBA00023125"/>
    </source>
</evidence>
<dbReference type="EMBL" id="JBHUMV010000004">
    <property type="protein sequence ID" value="MFD2754648.1"/>
    <property type="molecule type" value="Genomic_DNA"/>
</dbReference>
<dbReference type="InterPro" id="IPR036388">
    <property type="entry name" value="WH-like_DNA-bd_sf"/>
</dbReference>